<gene>
    <name evidence="3" type="ORF">BECKSD772D_GA0070982_10943</name>
    <name evidence="2" type="ORF">BECKSD772E_GA0070983_100742</name>
    <name evidence="1" type="ORF">BECKSD772F_GA0070984_100743</name>
</gene>
<evidence type="ECO:0008006" key="4">
    <source>
        <dbReference type="Google" id="ProtNLM"/>
    </source>
</evidence>
<dbReference type="EMBL" id="CAADFR010000007">
    <property type="protein sequence ID" value="VFK36929.1"/>
    <property type="molecule type" value="Genomic_DNA"/>
</dbReference>
<organism evidence="3">
    <name type="scientific">Candidatus Kentrum sp. SD</name>
    <dbReference type="NCBI Taxonomy" id="2126332"/>
    <lineage>
        <taxon>Bacteria</taxon>
        <taxon>Pseudomonadati</taxon>
        <taxon>Pseudomonadota</taxon>
        <taxon>Gammaproteobacteria</taxon>
        <taxon>Candidatus Kentrum</taxon>
    </lineage>
</organism>
<name>A0A451BPI4_9GAMM</name>
<evidence type="ECO:0000313" key="3">
    <source>
        <dbReference type="EMBL" id="VFK80219.1"/>
    </source>
</evidence>
<evidence type="ECO:0000313" key="1">
    <source>
        <dbReference type="EMBL" id="VFK36929.1"/>
    </source>
</evidence>
<sequence>MSTTIAFDMLKFTKRLTQAGASPELAEATAEACKEAFGEAEVATKSDIRDLKHEFDLLSNELKLHRWILAIIAAGVVLPVIRDFV</sequence>
<evidence type="ECO:0000313" key="2">
    <source>
        <dbReference type="EMBL" id="VFK40576.1"/>
    </source>
</evidence>
<dbReference type="EMBL" id="CAADHB010000094">
    <property type="protein sequence ID" value="VFK80219.1"/>
    <property type="molecule type" value="Genomic_DNA"/>
</dbReference>
<dbReference type="EMBL" id="CAADFU010000007">
    <property type="protein sequence ID" value="VFK40576.1"/>
    <property type="molecule type" value="Genomic_DNA"/>
</dbReference>
<reference evidence="3" key="1">
    <citation type="submission" date="2019-02" db="EMBL/GenBank/DDBJ databases">
        <authorList>
            <person name="Gruber-Vodicka R. H."/>
            <person name="Seah K. B. B."/>
        </authorList>
    </citation>
    <scope>NUCLEOTIDE SEQUENCE</scope>
    <source>
        <strain evidence="3">BECK_S127</strain>
        <strain evidence="2">BECK_S1320</strain>
        <strain evidence="1">BECK_S1321</strain>
    </source>
</reference>
<dbReference type="AlphaFoldDB" id="A0A451BPI4"/>
<accession>A0A451BPI4</accession>
<proteinExistence type="predicted"/>
<protein>
    <recommendedName>
        <fullName evidence="4">DUF1640 domain-containing protein</fullName>
    </recommendedName>
</protein>